<feature type="non-terminal residue" evidence="1">
    <location>
        <position position="1"/>
    </location>
</feature>
<name>A0A6S7KU04_PARCT</name>
<accession>A0A6S7KU04</accession>
<proteinExistence type="predicted"/>
<comment type="caution">
    <text evidence="1">The sequence shown here is derived from an EMBL/GenBank/DDBJ whole genome shotgun (WGS) entry which is preliminary data.</text>
</comment>
<protein>
    <submittedName>
        <fullName evidence="1">Pol poly</fullName>
    </submittedName>
</protein>
<dbReference type="OrthoDB" id="118243at2759"/>
<gene>
    <name evidence="1" type="ORF">PACLA_8A031215</name>
</gene>
<evidence type="ECO:0000313" key="2">
    <source>
        <dbReference type="Proteomes" id="UP001152795"/>
    </source>
</evidence>
<keyword evidence="2" id="KW-1185">Reference proteome</keyword>
<evidence type="ECO:0000313" key="1">
    <source>
        <dbReference type="EMBL" id="CAB4046334.1"/>
    </source>
</evidence>
<dbReference type="EMBL" id="CACRXK020050326">
    <property type="protein sequence ID" value="CAB4046334.1"/>
    <property type="molecule type" value="Genomic_DNA"/>
</dbReference>
<dbReference type="Proteomes" id="UP001152795">
    <property type="component" value="Unassembled WGS sequence"/>
</dbReference>
<organism evidence="1 2">
    <name type="scientific">Paramuricea clavata</name>
    <name type="common">Red gorgonian</name>
    <name type="synonym">Violescent sea-whip</name>
    <dbReference type="NCBI Taxonomy" id="317549"/>
    <lineage>
        <taxon>Eukaryota</taxon>
        <taxon>Metazoa</taxon>
        <taxon>Cnidaria</taxon>
        <taxon>Anthozoa</taxon>
        <taxon>Octocorallia</taxon>
        <taxon>Malacalcyonacea</taxon>
        <taxon>Plexauridae</taxon>
        <taxon>Paramuricea</taxon>
    </lineage>
</organism>
<reference evidence="1" key="1">
    <citation type="submission" date="2020-04" db="EMBL/GenBank/DDBJ databases">
        <authorList>
            <person name="Alioto T."/>
            <person name="Alioto T."/>
            <person name="Gomez Garrido J."/>
        </authorList>
    </citation>
    <scope>NUCLEOTIDE SEQUENCE</scope>
    <source>
        <strain evidence="1">A484AB</strain>
    </source>
</reference>
<sequence length="148" mass="16366">GLRTDHKPLISALKKVSDTATPFQRRHLLFVSQFASDFAYLPGKSNVIADALSRSNPSTLLEDDNEEFDVQAQVAALVSSSPCSPMDFLASQEADVSLQRWISHHVEDATSPFVPGKLQSQEDPSVSLWFETTSEPPRLLVPSDRQLE</sequence>
<dbReference type="AlphaFoldDB" id="A0A6S7KU04"/>
<feature type="non-terminal residue" evidence="1">
    <location>
        <position position="148"/>
    </location>
</feature>